<sequence length="320" mass="34471">MYGNPSRRVFYQIGNPSLNLCFNKPCTKLHPMWSNQGHSIVINSSNNHLDKHAYPITKIHMAEEDEVVEEGKGEVGVEVDMETTKKMADIQTGAEVVVAVAEVGGTVSLGFAQNKDLCLWQVVGMKEAEAAGMKVAEAAGMKVVEEEAGMKVVEVTAGMKVVEVTAGMKVVEVAAGMKVVEVVGMEAADMKVAEVAGMAAADMKVVAVVAGMKASEVEAEDMKAAEAAGMKAAEVVGMKVVEVVDMAAAEVMGAAVDGWAAAQGVAETRHINWELVFFALAKCLPRLGRYYIRILFWNSEIMACIPRGFEAWIWFFFIML</sequence>
<organism evidence="1 2">
    <name type="scientific">Actinidia rufa</name>
    <dbReference type="NCBI Taxonomy" id="165716"/>
    <lineage>
        <taxon>Eukaryota</taxon>
        <taxon>Viridiplantae</taxon>
        <taxon>Streptophyta</taxon>
        <taxon>Embryophyta</taxon>
        <taxon>Tracheophyta</taxon>
        <taxon>Spermatophyta</taxon>
        <taxon>Magnoliopsida</taxon>
        <taxon>eudicotyledons</taxon>
        <taxon>Gunneridae</taxon>
        <taxon>Pentapetalae</taxon>
        <taxon>asterids</taxon>
        <taxon>Ericales</taxon>
        <taxon>Actinidiaceae</taxon>
        <taxon>Actinidia</taxon>
    </lineage>
</organism>
<name>A0A7J0FLA5_9ERIC</name>
<proteinExistence type="predicted"/>
<evidence type="ECO:0000313" key="2">
    <source>
        <dbReference type="Proteomes" id="UP000585474"/>
    </source>
</evidence>
<protein>
    <submittedName>
        <fullName evidence="1">Alba DNA/RNA-binding protein</fullName>
    </submittedName>
</protein>
<comment type="caution">
    <text evidence="1">The sequence shown here is derived from an EMBL/GenBank/DDBJ whole genome shotgun (WGS) entry which is preliminary data.</text>
</comment>
<dbReference type="AlphaFoldDB" id="A0A7J0FLA5"/>
<dbReference type="Proteomes" id="UP000585474">
    <property type="component" value="Unassembled WGS sequence"/>
</dbReference>
<reference evidence="1 2" key="1">
    <citation type="submission" date="2019-07" db="EMBL/GenBank/DDBJ databases">
        <title>De Novo Assembly of kiwifruit Actinidia rufa.</title>
        <authorList>
            <person name="Sugita-Konishi S."/>
            <person name="Sato K."/>
            <person name="Mori E."/>
            <person name="Abe Y."/>
            <person name="Kisaki G."/>
            <person name="Hamano K."/>
            <person name="Suezawa K."/>
            <person name="Otani M."/>
            <person name="Fukuda T."/>
            <person name="Manabe T."/>
            <person name="Gomi K."/>
            <person name="Tabuchi M."/>
            <person name="Akimitsu K."/>
            <person name="Kataoka I."/>
        </authorList>
    </citation>
    <scope>NUCLEOTIDE SEQUENCE [LARGE SCALE GENOMIC DNA]</scope>
    <source>
        <strain evidence="2">cv. Fuchu</strain>
    </source>
</reference>
<accession>A0A7J0FLA5</accession>
<dbReference type="EMBL" id="BJWL01000013">
    <property type="protein sequence ID" value="GFY99508.1"/>
    <property type="molecule type" value="Genomic_DNA"/>
</dbReference>
<keyword evidence="2" id="KW-1185">Reference proteome</keyword>
<evidence type="ECO:0000313" key="1">
    <source>
        <dbReference type="EMBL" id="GFY99508.1"/>
    </source>
</evidence>
<gene>
    <name evidence="1" type="ORF">Acr_13g0009080</name>
</gene>